<dbReference type="SUPFAM" id="SSF56784">
    <property type="entry name" value="HAD-like"/>
    <property type="match status" value="1"/>
</dbReference>
<dbReference type="SFLD" id="SFLDG00002">
    <property type="entry name" value="C1.7:_P-type_atpase_like"/>
    <property type="match status" value="1"/>
</dbReference>
<proteinExistence type="inferred from homology"/>
<feature type="transmembrane region" description="Helical" evidence="8">
    <location>
        <begin position="61"/>
        <end position="86"/>
    </location>
</feature>
<dbReference type="SUPFAM" id="SSF81653">
    <property type="entry name" value="Calcium ATPase, transduction domain A"/>
    <property type="match status" value="1"/>
</dbReference>
<keyword evidence="3 8" id="KW-0812">Transmembrane</keyword>
<evidence type="ECO:0000256" key="5">
    <source>
        <dbReference type="ARBA" id="ARBA00022967"/>
    </source>
</evidence>
<keyword evidence="5" id="KW-1278">Translocase</keyword>
<dbReference type="EMBL" id="BNJK01000002">
    <property type="protein sequence ID" value="GHO99939.1"/>
    <property type="molecule type" value="Genomic_DNA"/>
</dbReference>
<feature type="transmembrane region" description="Helical" evidence="8">
    <location>
        <begin position="585"/>
        <end position="604"/>
    </location>
</feature>
<dbReference type="SUPFAM" id="SSF81665">
    <property type="entry name" value="Calcium ATPase, transmembrane domain M"/>
    <property type="match status" value="1"/>
</dbReference>
<keyword evidence="8" id="KW-0547">Nucleotide-binding</keyword>
<dbReference type="Gene3D" id="3.40.50.1000">
    <property type="entry name" value="HAD superfamily/HAD-like"/>
    <property type="match status" value="1"/>
</dbReference>
<feature type="transmembrane region" description="Helical" evidence="8">
    <location>
        <begin position="250"/>
        <end position="271"/>
    </location>
</feature>
<dbReference type="GO" id="GO:0015086">
    <property type="term" value="F:cadmium ion transmembrane transporter activity"/>
    <property type="evidence" value="ECO:0007669"/>
    <property type="project" value="TreeGrafter"/>
</dbReference>
<feature type="domain" description="P-type ATPase A" evidence="9">
    <location>
        <begin position="111"/>
        <end position="210"/>
    </location>
</feature>
<sequence length="644" mass="69166">MLQHPLPIGSLLLLLISFFCWLGGRTDIASWILLLIVLFGGIPLVWETIKQMARGEFSIDLIAILAITGSLWMGEYLAGAFIVLMLSGGKSLEVYALRRARRSLSALAERAPRQAHIWEEEQLIDIPAEAINVGMRVVVKPGEIIPVDGAIEEGESNVSEADLTGEPLPVYKVPGMLVLSGSVNLDSILSVRASKSNVESKYAQIVKLVEEAQEQKAPIHRLADRYSVVFTVVTILFALVAWLFSKDPIYALAVLVVATPCPLILATPIAIMSGIDLAARHGIIVKSGAAIEQLGEVDVAVFDKTGTLTLGIPQVTEMLLLEEQRLSTEERTLWEERLLRLAASVEQLSTHILANAIVDAAQERQLTLIPASDFQEVFGKGVQGTVIENVSGVEQASMGGVTVVAVGNRSFMRQLLITLPPALLEERERRTEQGQIASFVALDGHCVGLIVLEDVPRPELAGLAPALKREGITETVLLTGDSEIVAEQIGDLAHIDRVVARCLPEEKVHVIREYVKKKRKVLMVGDGVNDAPALASATVGMALGAQGLTAAASAADAVLLSTEILRVVSAVHIGRRALRIALQGIWLGMGLSVIAMCFAAYGAIEPAVGAILQEGIDVLVILNALRVGRTVSLHANGEISRKRT</sequence>
<evidence type="ECO:0000256" key="6">
    <source>
        <dbReference type="ARBA" id="ARBA00022989"/>
    </source>
</evidence>
<reference evidence="10" key="1">
    <citation type="submission" date="2020-10" db="EMBL/GenBank/DDBJ databases">
        <title>Taxonomic study of unclassified bacteria belonging to the class Ktedonobacteria.</title>
        <authorList>
            <person name="Yabe S."/>
            <person name="Wang C.M."/>
            <person name="Zheng Y."/>
            <person name="Sakai Y."/>
            <person name="Cavaletti L."/>
            <person name="Monciardini P."/>
            <person name="Donadio S."/>
        </authorList>
    </citation>
    <scope>NUCLEOTIDE SEQUENCE</scope>
    <source>
        <strain evidence="10">ID150040</strain>
    </source>
</reference>
<dbReference type="GO" id="GO:0046872">
    <property type="term" value="F:metal ion binding"/>
    <property type="evidence" value="ECO:0007669"/>
    <property type="project" value="UniProtKB-KW"/>
</dbReference>
<keyword evidence="8" id="KW-1003">Cell membrane</keyword>
<dbReference type="PROSITE" id="PS00154">
    <property type="entry name" value="ATPASE_E1_E2"/>
    <property type="match status" value="1"/>
</dbReference>
<dbReference type="InterPro" id="IPR023298">
    <property type="entry name" value="ATPase_P-typ_TM_dom_sf"/>
</dbReference>
<evidence type="ECO:0000256" key="2">
    <source>
        <dbReference type="ARBA" id="ARBA00006024"/>
    </source>
</evidence>
<dbReference type="Pfam" id="PF00702">
    <property type="entry name" value="Hydrolase"/>
    <property type="match status" value="1"/>
</dbReference>
<dbReference type="PANTHER" id="PTHR48085:SF5">
    <property type="entry name" value="CADMIUM_ZINC-TRANSPORTING ATPASE HMA4-RELATED"/>
    <property type="match status" value="1"/>
</dbReference>
<dbReference type="NCBIfam" id="TIGR01494">
    <property type="entry name" value="ATPase_P-type"/>
    <property type="match status" value="2"/>
</dbReference>
<dbReference type="SFLD" id="SFLDS00003">
    <property type="entry name" value="Haloacid_Dehalogenase"/>
    <property type="match status" value="1"/>
</dbReference>
<feature type="transmembrane region" description="Helical" evidence="8">
    <location>
        <begin position="31"/>
        <end position="49"/>
    </location>
</feature>
<dbReference type="NCBIfam" id="TIGR01525">
    <property type="entry name" value="ATPase-IB_hvy"/>
    <property type="match status" value="1"/>
</dbReference>
<dbReference type="SFLD" id="SFLDF00027">
    <property type="entry name" value="p-type_atpase"/>
    <property type="match status" value="1"/>
</dbReference>
<keyword evidence="6 8" id="KW-1133">Transmembrane helix</keyword>
<name>A0A8J3N691_9CHLR</name>
<dbReference type="InterPro" id="IPR044492">
    <property type="entry name" value="P_typ_ATPase_HD_dom"/>
</dbReference>
<dbReference type="Pfam" id="PF00122">
    <property type="entry name" value="E1-E2_ATPase"/>
    <property type="match status" value="1"/>
</dbReference>
<keyword evidence="11" id="KW-1185">Reference proteome</keyword>
<accession>A0A8J3N691</accession>
<evidence type="ECO:0000256" key="4">
    <source>
        <dbReference type="ARBA" id="ARBA00022723"/>
    </source>
</evidence>
<comment type="similarity">
    <text evidence="2 8">Belongs to the cation transport ATPase (P-type) (TC 3.A.3) family. Type IB subfamily.</text>
</comment>
<dbReference type="InterPro" id="IPR023299">
    <property type="entry name" value="ATPase_P-typ_cyto_dom_N"/>
</dbReference>
<dbReference type="GO" id="GO:0005886">
    <property type="term" value="C:plasma membrane"/>
    <property type="evidence" value="ECO:0007669"/>
    <property type="project" value="UniProtKB-SubCell"/>
</dbReference>
<keyword evidence="4 8" id="KW-0479">Metal-binding</keyword>
<evidence type="ECO:0000313" key="11">
    <source>
        <dbReference type="Proteomes" id="UP000597444"/>
    </source>
</evidence>
<evidence type="ECO:0000256" key="8">
    <source>
        <dbReference type="RuleBase" id="RU362081"/>
    </source>
</evidence>
<dbReference type="InterPro" id="IPR027256">
    <property type="entry name" value="P-typ_ATPase_IB"/>
</dbReference>
<evidence type="ECO:0000259" key="9">
    <source>
        <dbReference type="Pfam" id="PF00122"/>
    </source>
</evidence>
<feature type="transmembrane region" description="Helical" evidence="8">
    <location>
        <begin position="226"/>
        <end position="244"/>
    </location>
</feature>
<dbReference type="InterPro" id="IPR001757">
    <property type="entry name" value="P_typ_ATPase"/>
</dbReference>
<dbReference type="InterPro" id="IPR036412">
    <property type="entry name" value="HAD-like_sf"/>
</dbReference>
<dbReference type="InterPro" id="IPR059000">
    <property type="entry name" value="ATPase_P-type_domA"/>
</dbReference>
<comment type="subcellular location">
    <subcellularLocation>
        <location evidence="8">Cell membrane</location>
    </subcellularLocation>
    <subcellularLocation>
        <location evidence="1">Membrane</location>
        <topology evidence="1">Multi-pass membrane protein</topology>
    </subcellularLocation>
</comment>
<evidence type="ECO:0000256" key="3">
    <source>
        <dbReference type="ARBA" id="ARBA00022692"/>
    </source>
</evidence>
<dbReference type="GO" id="GO:0019829">
    <property type="term" value="F:ATPase-coupled monoatomic cation transmembrane transporter activity"/>
    <property type="evidence" value="ECO:0007669"/>
    <property type="project" value="InterPro"/>
</dbReference>
<keyword evidence="8" id="KW-0067">ATP-binding</keyword>
<feature type="transmembrane region" description="Helical" evidence="8">
    <location>
        <begin position="6"/>
        <end position="24"/>
    </location>
</feature>
<dbReference type="InterPro" id="IPR018303">
    <property type="entry name" value="ATPase_P-typ_P_site"/>
</dbReference>
<dbReference type="GO" id="GO:0016887">
    <property type="term" value="F:ATP hydrolysis activity"/>
    <property type="evidence" value="ECO:0007669"/>
    <property type="project" value="InterPro"/>
</dbReference>
<gene>
    <name evidence="10" type="ORF">KSF_099870</name>
</gene>
<evidence type="ECO:0000313" key="10">
    <source>
        <dbReference type="EMBL" id="GHO99939.1"/>
    </source>
</evidence>
<dbReference type="Gene3D" id="3.40.1110.10">
    <property type="entry name" value="Calcium-transporting ATPase, cytoplasmic domain N"/>
    <property type="match status" value="1"/>
</dbReference>
<dbReference type="Proteomes" id="UP000597444">
    <property type="component" value="Unassembled WGS sequence"/>
</dbReference>
<dbReference type="PANTHER" id="PTHR48085">
    <property type="entry name" value="CADMIUM/ZINC-TRANSPORTING ATPASE HMA2-RELATED"/>
    <property type="match status" value="1"/>
</dbReference>
<keyword evidence="7 8" id="KW-0472">Membrane</keyword>
<dbReference type="InterPro" id="IPR008250">
    <property type="entry name" value="ATPase_P-typ_transduc_dom_A_sf"/>
</dbReference>
<evidence type="ECO:0000256" key="7">
    <source>
        <dbReference type="ARBA" id="ARBA00023136"/>
    </source>
</evidence>
<evidence type="ECO:0000256" key="1">
    <source>
        <dbReference type="ARBA" id="ARBA00004141"/>
    </source>
</evidence>
<dbReference type="AlphaFoldDB" id="A0A8J3N691"/>
<organism evidence="10 11">
    <name type="scientific">Reticulibacter mediterranei</name>
    <dbReference type="NCBI Taxonomy" id="2778369"/>
    <lineage>
        <taxon>Bacteria</taxon>
        <taxon>Bacillati</taxon>
        <taxon>Chloroflexota</taxon>
        <taxon>Ktedonobacteria</taxon>
        <taxon>Ktedonobacterales</taxon>
        <taxon>Reticulibacteraceae</taxon>
        <taxon>Reticulibacter</taxon>
    </lineage>
</organism>
<dbReference type="PRINTS" id="PR00120">
    <property type="entry name" value="HATPASE"/>
</dbReference>
<dbReference type="GO" id="GO:0005524">
    <property type="term" value="F:ATP binding"/>
    <property type="evidence" value="ECO:0007669"/>
    <property type="project" value="UniProtKB-UniRule"/>
</dbReference>
<protein>
    <recommendedName>
        <fullName evidence="9">P-type ATPase A domain-containing protein</fullName>
    </recommendedName>
</protein>
<comment type="caution">
    <text evidence="10">The sequence shown here is derived from an EMBL/GenBank/DDBJ whole genome shotgun (WGS) entry which is preliminary data.</text>
</comment>
<dbReference type="Gene3D" id="2.70.150.10">
    <property type="entry name" value="Calcium-transporting ATPase, cytoplasmic transduction domain A"/>
    <property type="match status" value="1"/>
</dbReference>
<dbReference type="PRINTS" id="PR00119">
    <property type="entry name" value="CATATPASE"/>
</dbReference>
<dbReference type="InterPro" id="IPR051014">
    <property type="entry name" value="Cation_Transport_ATPase_IB"/>
</dbReference>
<dbReference type="InterPro" id="IPR023214">
    <property type="entry name" value="HAD_sf"/>
</dbReference>